<comment type="caution">
    <text evidence="1">The sequence shown here is derived from an EMBL/GenBank/DDBJ whole genome shotgun (WGS) entry which is preliminary data.</text>
</comment>
<name>A0A1M2W1I8_TRAPU</name>
<dbReference type="EMBL" id="MNAD01000373">
    <property type="protein sequence ID" value="OJT13663.1"/>
    <property type="molecule type" value="Genomic_DNA"/>
</dbReference>
<evidence type="ECO:0008006" key="3">
    <source>
        <dbReference type="Google" id="ProtNLM"/>
    </source>
</evidence>
<dbReference type="Proteomes" id="UP000184267">
    <property type="component" value="Unassembled WGS sequence"/>
</dbReference>
<accession>A0A1M2W1I8</accession>
<proteinExistence type="predicted"/>
<gene>
    <name evidence="1" type="ORF">TRAPUB_9762</name>
</gene>
<sequence>MPSSMRIVDADQSYSAPSASARISLVLVQPSQSRGVRFDVQYRRCNEDKEDVKANMCRAVASSPLFADVRELWMDTGSADFLCWPDSLFAGLPRLSYLSIRCSEDEGLQPDDVLQALSEVQAGELVCPELDTLVLTITAERIIWDVRDLVLRRHTVGRPLTHLWVSLSLADVSEEALQAAQELGSFVDHFVLENLEDDETGDTEERDWIRSWDERVPAGCGVADEIEDPWPVWVERVTYG</sequence>
<dbReference type="AlphaFoldDB" id="A0A1M2W1I8"/>
<dbReference type="OMA" id="GHNHREA"/>
<reference evidence="1 2" key="1">
    <citation type="submission" date="2016-10" db="EMBL/GenBank/DDBJ databases">
        <title>Genome sequence of the basidiomycete white-rot fungus Trametes pubescens.</title>
        <authorList>
            <person name="Makela M.R."/>
            <person name="Granchi Z."/>
            <person name="Peng M."/>
            <person name="De Vries R.P."/>
            <person name="Grigoriev I."/>
            <person name="Riley R."/>
            <person name="Hilden K."/>
        </authorList>
    </citation>
    <scope>NUCLEOTIDE SEQUENCE [LARGE SCALE GENOMIC DNA]</scope>
    <source>
        <strain evidence="1 2">FBCC735</strain>
    </source>
</reference>
<evidence type="ECO:0000313" key="1">
    <source>
        <dbReference type="EMBL" id="OJT13663.1"/>
    </source>
</evidence>
<dbReference type="OrthoDB" id="2738900at2759"/>
<protein>
    <recommendedName>
        <fullName evidence="3">F-box domain-containing protein</fullName>
    </recommendedName>
</protein>
<organism evidence="1 2">
    <name type="scientific">Trametes pubescens</name>
    <name type="common">White-rot fungus</name>
    <dbReference type="NCBI Taxonomy" id="154538"/>
    <lineage>
        <taxon>Eukaryota</taxon>
        <taxon>Fungi</taxon>
        <taxon>Dikarya</taxon>
        <taxon>Basidiomycota</taxon>
        <taxon>Agaricomycotina</taxon>
        <taxon>Agaricomycetes</taxon>
        <taxon>Polyporales</taxon>
        <taxon>Polyporaceae</taxon>
        <taxon>Trametes</taxon>
    </lineage>
</organism>
<keyword evidence="2" id="KW-1185">Reference proteome</keyword>
<evidence type="ECO:0000313" key="2">
    <source>
        <dbReference type="Proteomes" id="UP000184267"/>
    </source>
</evidence>